<dbReference type="EMBL" id="BAAAMY010000005">
    <property type="protein sequence ID" value="GAA1921626.1"/>
    <property type="molecule type" value="Genomic_DNA"/>
</dbReference>
<evidence type="ECO:0000313" key="8">
    <source>
        <dbReference type="EMBL" id="GAA1921626.1"/>
    </source>
</evidence>
<keyword evidence="9" id="KW-1185">Reference proteome</keyword>
<feature type="transmembrane region" description="Helical" evidence="5">
    <location>
        <begin position="235"/>
        <end position="257"/>
    </location>
</feature>
<organism evidence="8 9">
    <name type="scientific">Nocardioides lentus</name>
    <dbReference type="NCBI Taxonomy" id="338077"/>
    <lineage>
        <taxon>Bacteria</taxon>
        <taxon>Bacillati</taxon>
        <taxon>Actinomycetota</taxon>
        <taxon>Actinomycetes</taxon>
        <taxon>Propionibacteriales</taxon>
        <taxon>Nocardioidaceae</taxon>
        <taxon>Nocardioides</taxon>
    </lineage>
</organism>
<keyword evidence="2 5" id="KW-0812">Transmembrane</keyword>
<accession>A0ABP5ASK7</accession>
<name>A0ABP5ASK7_9ACTN</name>
<dbReference type="InterPro" id="IPR007267">
    <property type="entry name" value="GtrA_DPMS_TM"/>
</dbReference>
<reference evidence="9" key="1">
    <citation type="journal article" date="2019" name="Int. J. Syst. Evol. Microbiol.">
        <title>The Global Catalogue of Microorganisms (GCM) 10K type strain sequencing project: providing services to taxonomists for standard genome sequencing and annotation.</title>
        <authorList>
            <consortium name="The Broad Institute Genomics Platform"/>
            <consortium name="The Broad Institute Genome Sequencing Center for Infectious Disease"/>
            <person name="Wu L."/>
            <person name="Ma J."/>
        </authorList>
    </citation>
    <scope>NUCLEOTIDE SEQUENCE [LARGE SCALE GENOMIC DNA]</scope>
    <source>
        <strain evidence="9">JCM 14046</strain>
    </source>
</reference>
<dbReference type="Pfam" id="PF04138">
    <property type="entry name" value="GtrA_DPMS_TM"/>
    <property type="match status" value="1"/>
</dbReference>
<evidence type="ECO:0000256" key="5">
    <source>
        <dbReference type="SAM" id="Phobius"/>
    </source>
</evidence>
<dbReference type="SUPFAM" id="SSF53448">
    <property type="entry name" value="Nucleotide-diphospho-sugar transferases"/>
    <property type="match status" value="1"/>
</dbReference>
<dbReference type="InterPro" id="IPR029044">
    <property type="entry name" value="Nucleotide-diphossugar_trans"/>
</dbReference>
<dbReference type="InterPro" id="IPR001173">
    <property type="entry name" value="Glyco_trans_2-like"/>
</dbReference>
<dbReference type="Gene3D" id="3.90.550.10">
    <property type="entry name" value="Spore Coat Polysaccharide Biosynthesis Protein SpsA, Chain A"/>
    <property type="match status" value="1"/>
</dbReference>
<evidence type="ECO:0000313" key="9">
    <source>
        <dbReference type="Proteomes" id="UP001501612"/>
    </source>
</evidence>
<feature type="transmembrane region" description="Helical" evidence="5">
    <location>
        <begin position="263"/>
        <end position="280"/>
    </location>
</feature>
<protein>
    <submittedName>
        <fullName evidence="8">Bifunctional glycosyltransferase family 2/GtrA family protein</fullName>
    </submittedName>
</protein>
<sequence>MTTTPLIELVVPVHDEERVLADSVERLCAHLRAFPYDVRVTIADNASTDRTHEVARRLAERHPQVHAVRLEQKGRGRALKAVWSTSEADVLAYCDVDLSTDLAALLPLVAPLLSGHSDVAIGTRLARGSRVVRGPRREVVSRCYNLLLHVALRTRVSDAQCGFKALRRDAAAVLLPQVRDDAWFFDTELLVLAEAAGMRIHEVPVDWVDDPDSRVELLPTAMADLRGVVRMSRRLGSFAAVGVVSTLAYVVLFWLLAGPLGSQGANLVALAVTAVANTAANRRLTFGVRGAAGRWRHQAQGLVAFVAGLALTSGTLGLLHLLADPSRLVETGVLLVASVAATLLRFGLFSRWIFPTAPHRAQPTHRTAASEVAA</sequence>
<evidence type="ECO:0000256" key="2">
    <source>
        <dbReference type="ARBA" id="ARBA00022692"/>
    </source>
</evidence>
<dbReference type="RefSeq" id="WP_344007456.1">
    <property type="nucleotide sequence ID" value="NZ_BAAAMY010000005.1"/>
</dbReference>
<evidence type="ECO:0000259" key="7">
    <source>
        <dbReference type="Pfam" id="PF04138"/>
    </source>
</evidence>
<comment type="subcellular location">
    <subcellularLocation>
        <location evidence="1">Membrane</location>
        <topology evidence="1">Multi-pass membrane protein</topology>
    </subcellularLocation>
</comment>
<keyword evidence="4 5" id="KW-0472">Membrane</keyword>
<gene>
    <name evidence="8" type="ORF">GCM10009737_23880</name>
</gene>
<dbReference type="PANTHER" id="PTHR10859">
    <property type="entry name" value="GLYCOSYL TRANSFERASE"/>
    <property type="match status" value="1"/>
</dbReference>
<feature type="transmembrane region" description="Helical" evidence="5">
    <location>
        <begin position="334"/>
        <end position="354"/>
    </location>
</feature>
<proteinExistence type="predicted"/>
<feature type="domain" description="GtrA/DPMS transmembrane" evidence="7">
    <location>
        <begin position="238"/>
        <end position="354"/>
    </location>
</feature>
<comment type="caution">
    <text evidence="8">The sequence shown here is derived from an EMBL/GenBank/DDBJ whole genome shotgun (WGS) entry which is preliminary data.</text>
</comment>
<evidence type="ECO:0000259" key="6">
    <source>
        <dbReference type="Pfam" id="PF00535"/>
    </source>
</evidence>
<evidence type="ECO:0000256" key="1">
    <source>
        <dbReference type="ARBA" id="ARBA00004141"/>
    </source>
</evidence>
<evidence type="ECO:0000256" key="4">
    <source>
        <dbReference type="ARBA" id="ARBA00023136"/>
    </source>
</evidence>
<dbReference type="Proteomes" id="UP001501612">
    <property type="component" value="Unassembled WGS sequence"/>
</dbReference>
<keyword evidence="3 5" id="KW-1133">Transmembrane helix</keyword>
<feature type="transmembrane region" description="Helical" evidence="5">
    <location>
        <begin position="301"/>
        <end position="322"/>
    </location>
</feature>
<feature type="domain" description="Glycosyltransferase 2-like" evidence="6">
    <location>
        <begin position="9"/>
        <end position="171"/>
    </location>
</feature>
<dbReference type="Pfam" id="PF00535">
    <property type="entry name" value="Glycos_transf_2"/>
    <property type="match status" value="1"/>
</dbReference>
<dbReference type="PANTHER" id="PTHR10859:SF91">
    <property type="entry name" value="DOLICHYL-PHOSPHATE BETA-GLUCOSYLTRANSFERASE"/>
    <property type="match status" value="1"/>
</dbReference>
<evidence type="ECO:0000256" key="3">
    <source>
        <dbReference type="ARBA" id="ARBA00022989"/>
    </source>
</evidence>